<evidence type="ECO:0000313" key="2">
    <source>
        <dbReference type="Proteomes" id="UP000515745"/>
    </source>
</evidence>
<protein>
    <submittedName>
        <fullName evidence="1">DNA polymerase III</fullName>
    </submittedName>
</protein>
<organism evidence="1 2">
    <name type="scientific">Candidatus Nasuia deltocephalincola</name>
    <dbReference type="NCBI Taxonomy" id="1160784"/>
    <lineage>
        <taxon>Bacteria</taxon>
        <taxon>Pseudomonadati</taxon>
        <taxon>Pseudomonadota</taxon>
        <taxon>Betaproteobacteria</taxon>
        <taxon>Candidatus Nasuia</taxon>
    </lineage>
</organism>
<dbReference type="Proteomes" id="UP000515745">
    <property type="component" value="Chromosome"/>
</dbReference>
<accession>A0A7G6UHW2</accession>
<gene>
    <name evidence="1" type="primary">dnaN</name>
    <name evidence="1" type="ORF">NASMSEV_167</name>
</gene>
<name>A0A7G6UHW2_9PROT</name>
<evidence type="ECO:0000313" key="1">
    <source>
        <dbReference type="EMBL" id="QND78609.1"/>
    </source>
</evidence>
<dbReference type="EMBL" id="CP060019">
    <property type="protein sequence ID" value="QND78609.1"/>
    <property type="molecule type" value="Genomic_DNA"/>
</dbReference>
<sequence length="362" mass="43972">MTNKIIIKKNFLLNILKILNIIYSKKNNKLIILIKKKIYFIYKDKNIQINFFIKSFNKKINIILKINFIFFFNIIKNLNNNIINLYIKNNRIEIKNNKIKYNIKIIKNFKKKIWNKKKKLIKFKINILKYLISDFLNYINIISKNKKNNKNIYIVINNNSIKFIILDNYQIIYYRILKKFIFIKNKKSIKIKIKNSLFLILKILILERRIKKKFLKFIICKKYIYFKIKEKLVIISKLKNINFLTINILKKKYKNYVLLKTDILKNIISKMFTNKQNIEINIRKNCMIFSNSLEDNQKIINKIKINYLNDCMKFIIDKNDIMNFLKITKSKNIIFNFSRKKNLVITLPNLKGFKYIISIVKI</sequence>
<proteinExistence type="predicted"/>
<reference evidence="1 2" key="1">
    <citation type="submission" date="2020-07" db="EMBL/GenBank/DDBJ databases">
        <title>Mutational pressure drives differential genome stability in two bacterial endosymbionts of sap feeding insects.</title>
        <authorList>
            <person name="Waneka G."/>
        </authorList>
    </citation>
    <scope>NUCLEOTIDE SEQUENCE [LARGE SCALE GENOMIC DNA]</scope>
    <source>
        <strain evidence="1">NAS-MSEV</strain>
    </source>
</reference>
<dbReference type="AlphaFoldDB" id="A0A7G6UHW2"/>